<accession>F0ZQ64</accession>
<evidence type="ECO:0000313" key="2">
    <source>
        <dbReference type="EMBL" id="EGC33914.1"/>
    </source>
</evidence>
<dbReference type="InParanoid" id="F0ZQ64"/>
<dbReference type="AlphaFoldDB" id="F0ZQ64"/>
<dbReference type="RefSeq" id="XP_003289549.1">
    <property type="nucleotide sequence ID" value="XM_003289501.1"/>
</dbReference>
<evidence type="ECO:0000313" key="3">
    <source>
        <dbReference type="Proteomes" id="UP000001064"/>
    </source>
</evidence>
<feature type="region of interest" description="Disordered" evidence="1">
    <location>
        <begin position="44"/>
        <end position="63"/>
    </location>
</feature>
<evidence type="ECO:0000256" key="1">
    <source>
        <dbReference type="SAM" id="MobiDB-lite"/>
    </source>
</evidence>
<gene>
    <name evidence="2" type="ORF">DICPUDRAFT_153954</name>
</gene>
<keyword evidence="3" id="KW-1185">Reference proteome</keyword>
<dbReference type="Proteomes" id="UP000001064">
    <property type="component" value="Unassembled WGS sequence"/>
</dbReference>
<organism evidence="2 3">
    <name type="scientific">Dictyostelium purpureum</name>
    <name type="common">Slime mold</name>
    <dbReference type="NCBI Taxonomy" id="5786"/>
    <lineage>
        <taxon>Eukaryota</taxon>
        <taxon>Amoebozoa</taxon>
        <taxon>Evosea</taxon>
        <taxon>Eumycetozoa</taxon>
        <taxon>Dictyostelia</taxon>
        <taxon>Dictyosteliales</taxon>
        <taxon>Dictyosteliaceae</taxon>
        <taxon>Dictyostelium</taxon>
    </lineage>
</organism>
<dbReference type="EMBL" id="GL871120">
    <property type="protein sequence ID" value="EGC33914.1"/>
    <property type="molecule type" value="Genomic_DNA"/>
</dbReference>
<sequence>MDPHIINGFNQVVPPDTLPYSLTFGGGLIVPNKEVMKTINKLSQENNQENQNIEQDLHYSWQR</sequence>
<protein>
    <submittedName>
        <fullName evidence="2">Uncharacterized protein</fullName>
    </submittedName>
</protein>
<reference evidence="3" key="1">
    <citation type="journal article" date="2011" name="Genome Biol.">
        <title>Comparative genomics of the social amoebae Dictyostelium discoideum and Dictyostelium purpureum.</title>
        <authorList>
            <consortium name="US DOE Joint Genome Institute (JGI-PGF)"/>
            <person name="Sucgang R."/>
            <person name="Kuo A."/>
            <person name="Tian X."/>
            <person name="Salerno W."/>
            <person name="Parikh A."/>
            <person name="Feasley C.L."/>
            <person name="Dalin E."/>
            <person name="Tu H."/>
            <person name="Huang E."/>
            <person name="Barry K."/>
            <person name="Lindquist E."/>
            <person name="Shapiro H."/>
            <person name="Bruce D."/>
            <person name="Schmutz J."/>
            <person name="Salamov A."/>
            <person name="Fey P."/>
            <person name="Gaudet P."/>
            <person name="Anjard C."/>
            <person name="Babu M.M."/>
            <person name="Basu S."/>
            <person name="Bushmanova Y."/>
            <person name="van der Wel H."/>
            <person name="Katoh-Kurasawa M."/>
            <person name="Dinh C."/>
            <person name="Coutinho P.M."/>
            <person name="Saito T."/>
            <person name="Elias M."/>
            <person name="Schaap P."/>
            <person name="Kay R.R."/>
            <person name="Henrissat B."/>
            <person name="Eichinger L."/>
            <person name="Rivero F."/>
            <person name="Putnam N.H."/>
            <person name="West C.M."/>
            <person name="Loomis W.F."/>
            <person name="Chisholm R.L."/>
            <person name="Shaulsky G."/>
            <person name="Strassmann J.E."/>
            <person name="Queller D.C."/>
            <person name="Kuspa A."/>
            <person name="Grigoriev I.V."/>
        </authorList>
    </citation>
    <scope>NUCLEOTIDE SEQUENCE [LARGE SCALE GENOMIC DNA]</scope>
    <source>
        <strain evidence="3">QSDP1</strain>
    </source>
</reference>
<proteinExistence type="predicted"/>
<dbReference type="KEGG" id="dpp:DICPUDRAFT_153954"/>
<dbReference type="GeneID" id="10502663"/>
<name>F0ZQ64_DICPU</name>
<feature type="compositionally biased region" description="Low complexity" evidence="1">
    <location>
        <begin position="44"/>
        <end position="54"/>
    </location>
</feature>
<dbReference type="VEuPathDB" id="AmoebaDB:DICPUDRAFT_153954"/>